<keyword evidence="7 10" id="KW-0472">Membrane</keyword>
<evidence type="ECO:0000256" key="2">
    <source>
        <dbReference type="ARBA" id="ARBA00022692"/>
    </source>
</evidence>
<name>A0A8B8BGA5_CRAVI</name>
<feature type="domain" description="Cadherin" evidence="11">
    <location>
        <begin position="555"/>
        <end position="653"/>
    </location>
</feature>
<feature type="domain" description="Cadherin" evidence="11">
    <location>
        <begin position="655"/>
        <end position="750"/>
    </location>
</feature>
<dbReference type="GO" id="GO:0007156">
    <property type="term" value="P:homophilic cell adhesion via plasma membrane adhesion molecules"/>
    <property type="evidence" value="ECO:0007669"/>
    <property type="project" value="InterPro"/>
</dbReference>
<dbReference type="PANTHER" id="PTHR24027">
    <property type="entry name" value="CADHERIN-23"/>
    <property type="match status" value="1"/>
</dbReference>
<reference evidence="13" key="1">
    <citation type="submission" date="2025-08" db="UniProtKB">
        <authorList>
            <consortium name="RefSeq"/>
        </authorList>
    </citation>
    <scope>IDENTIFICATION</scope>
    <source>
        <tissue evidence="13">Whole sample</tissue>
    </source>
</reference>
<dbReference type="GO" id="GO:0016339">
    <property type="term" value="P:calcium-dependent cell-cell adhesion via plasma membrane cell adhesion molecules"/>
    <property type="evidence" value="ECO:0007669"/>
    <property type="project" value="TreeGrafter"/>
</dbReference>
<dbReference type="InterPro" id="IPR015919">
    <property type="entry name" value="Cadherin-like_sf"/>
</dbReference>
<gene>
    <name evidence="13" type="primary">LOC111110265</name>
</gene>
<evidence type="ECO:0000313" key="12">
    <source>
        <dbReference type="Proteomes" id="UP000694844"/>
    </source>
</evidence>
<sequence>MIPDGKSYLPLLVYACVPVLCEEFCNDSVDDGEPIFSAPAFLGTTAPLREDAPLGKVVYTLQASDTEYYRLNTPPPEFGLNGNQLVVTGSLDYETTREYVLNVSAYECIYARPVDTQLSIQLEPANEFTPIFTPAFIATDVSENSNPGTVIASLVCGDSDSGPNPGCTGYSIQSGDDSPQKFTISGNSIQTTSTLIDYELLSAQNFMYFLVVTASDDPLTDSPKTGSSTVLVRITPLNDNDPVFTPNSYTAQIPEDAAPGTFVVGVSAADEDLGPSGHGDLTYTIRGGNAGTTFYIDPLSGKIFTRWPLDFEVTSSHRLTVRATDGGGRSDDATVTINVQPINDNKPNCSATPRVVLVDETERPVTTLMTMTCSDLDAPTTLTYQLSENGGGTFSIDSRGDITLIKKLDYDLGPRSYTLTVAISDGDHTIQFQIKVKVQPVNEWAPVFGPSETVNVPENRNTGTVIYTVTATDADVISSDLPDVTYFIQSVNNNGDRKFDIDQNNGDIVLVNPLDYESETSYVITYVARDHGNLEATSSVTVSVDDVNDNTPACSPDAVTLQFPENHGIGTTLYSLVCDDKDRDPLQYSITKQQPNNAMFDIDSTGKLSLIKSFDYEKEIFYKIYVDVTDGVSTATVTIAISVTDVNEGPPEFTSSGIYNSTLSEAAKKGTFILKVDASDVDKSNVYFSIIGNYQEFIIDPQGGEIYLKSSLDREITPLYSLYVVASDGSLTSTATVYVNVKDVNEAPKFLQTTYSYTIDEGSPEQGLVGFVSALDPDREGDFRQITYTIESGNIHSHFVIDPDTGRITIAIPTDFEKEMNFELTVSASDHGVPPLSDVCTVIISVNDVNDNPPVFNPSKLTASVSESAPKGMSVIRASATDADSDLNKNNRFSYATPTATPFKVHASTGIVTVDKPLDRETQDRYSVIVLAIDEGNPSLTGTLTLEVNVLDINDNTPEITGSYEATIPEDSPVQTVVFRISASDKDLGENSRLFYTILSGNYNSAFKIESHSGYVQVSSALDRETRSLYNLVVKVTDNGVPQLYTTATVTVSISDVNDNTPVFTEASRKFIVDENVPFYTKIGGLTAVDEDIGVNALLFYKVTEFIVGTRGSFLINETSGEVFTNMVLDRERESFYQLRISVTDSGVPALSSEVVIDITVRDLNDNYPTFQAYSYTRTVSEDVPVGTTILTTAAVDVDLGYYSELTYELDMSSADSILADYYFTVHPFFGDLILKRSLDYESYKVLSMTVKAKDGDSPPKTASTNVTIYITDFNDNPPEFSPVFYNDEAPITDVCDFIITEVTATDKDEANNAEVFYLINPSFEQTPFRVELETGVVRARHDLNSSQYVIRVNAQDNGKPRLTSQSATIRIDTFRTVDQVVSFTLALTKNQFEQFREADFLSEVTSTLRTVYPTAYIRRWCIHEGISNVVVHLYAVENDLSEWIYNLPLPKPFLTTEELVSMFDQFGINKELWDKFSVEDVSGYYIPESRSSNPKLTPVADTQTDTVNPLAVALPIVFFFLLLLVALVLLLLAWKRKWCRKGSEKSSPKPSRPPSAPSSPRLVSPAGVKIRPETVGMRSVVSPTSPRTVDGDSQRPENSPKNEASTEFDKRGVDPVTGWVYVENSATRERRWIRTPEDDPLYNTHM</sequence>
<evidence type="ECO:0000259" key="11">
    <source>
        <dbReference type="PROSITE" id="PS50268"/>
    </source>
</evidence>
<dbReference type="GO" id="GO:0000902">
    <property type="term" value="P:cell morphogenesis"/>
    <property type="evidence" value="ECO:0007669"/>
    <property type="project" value="TreeGrafter"/>
</dbReference>
<feature type="compositionally biased region" description="Basic and acidic residues" evidence="9">
    <location>
        <begin position="1590"/>
        <end position="1601"/>
    </location>
</feature>
<evidence type="ECO:0000256" key="5">
    <source>
        <dbReference type="ARBA" id="ARBA00022837"/>
    </source>
</evidence>
<accession>A0A8B8BGA5</accession>
<feature type="domain" description="Cadherin" evidence="11">
    <location>
        <begin position="751"/>
        <end position="856"/>
    </location>
</feature>
<feature type="domain" description="Cadherin" evidence="11">
    <location>
        <begin position="55"/>
        <end position="132"/>
    </location>
</feature>
<dbReference type="PROSITE" id="PS00232">
    <property type="entry name" value="CADHERIN_1"/>
    <property type="match status" value="6"/>
</dbReference>
<dbReference type="PANTHER" id="PTHR24027:SF422">
    <property type="entry name" value="CADHERIN DOMAIN-CONTAINING PROTEIN"/>
    <property type="match status" value="1"/>
</dbReference>
<dbReference type="CDD" id="cd11304">
    <property type="entry name" value="Cadherin_repeat"/>
    <property type="match status" value="13"/>
</dbReference>
<organism evidence="12 13">
    <name type="scientific">Crassostrea virginica</name>
    <name type="common">Eastern oyster</name>
    <dbReference type="NCBI Taxonomy" id="6565"/>
    <lineage>
        <taxon>Eukaryota</taxon>
        <taxon>Metazoa</taxon>
        <taxon>Spiralia</taxon>
        <taxon>Lophotrochozoa</taxon>
        <taxon>Mollusca</taxon>
        <taxon>Bivalvia</taxon>
        <taxon>Autobranchia</taxon>
        <taxon>Pteriomorphia</taxon>
        <taxon>Ostreida</taxon>
        <taxon>Ostreoidea</taxon>
        <taxon>Ostreidae</taxon>
        <taxon>Crassostrea</taxon>
    </lineage>
</organism>
<dbReference type="PROSITE" id="PS50268">
    <property type="entry name" value="CADHERIN_2"/>
    <property type="match status" value="13"/>
</dbReference>
<dbReference type="KEGG" id="cvn:111110265"/>
<feature type="domain" description="Cadherin" evidence="11">
    <location>
        <begin position="133"/>
        <end position="244"/>
    </location>
</feature>
<keyword evidence="4" id="KW-0677">Repeat</keyword>
<keyword evidence="5 8" id="KW-0106">Calcium</keyword>
<dbReference type="Proteomes" id="UP000694844">
    <property type="component" value="Chromosome 8"/>
</dbReference>
<evidence type="ECO:0000256" key="10">
    <source>
        <dbReference type="SAM" id="Phobius"/>
    </source>
</evidence>
<dbReference type="GO" id="GO:0005509">
    <property type="term" value="F:calcium ion binding"/>
    <property type="evidence" value="ECO:0007669"/>
    <property type="project" value="UniProtKB-UniRule"/>
</dbReference>
<dbReference type="RefSeq" id="XP_022302395.1">
    <property type="nucleotide sequence ID" value="XM_022446687.1"/>
</dbReference>
<dbReference type="PRINTS" id="PR00205">
    <property type="entry name" value="CADHERIN"/>
</dbReference>
<dbReference type="GO" id="GO:0044331">
    <property type="term" value="P:cell-cell adhesion mediated by cadherin"/>
    <property type="evidence" value="ECO:0007669"/>
    <property type="project" value="TreeGrafter"/>
</dbReference>
<dbReference type="GO" id="GO:0045296">
    <property type="term" value="F:cadherin binding"/>
    <property type="evidence" value="ECO:0007669"/>
    <property type="project" value="TreeGrafter"/>
</dbReference>
<dbReference type="InterPro" id="IPR020894">
    <property type="entry name" value="Cadherin_CS"/>
</dbReference>
<dbReference type="FunFam" id="2.60.40.60:FF:000020">
    <property type="entry name" value="Dachsous cadherin-related 1b"/>
    <property type="match status" value="7"/>
</dbReference>
<dbReference type="GO" id="GO:0034332">
    <property type="term" value="P:adherens junction organization"/>
    <property type="evidence" value="ECO:0007669"/>
    <property type="project" value="TreeGrafter"/>
</dbReference>
<evidence type="ECO:0000256" key="7">
    <source>
        <dbReference type="ARBA" id="ARBA00023136"/>
    </source>
</evidence>
<dbReference type="Pfam" id="PF00028">
    <property type="entry name" value="Cadherin"/>
    <property type="match status" value="11"/>
</dbReference>
<keyword evidence="12" id="KW-1185">Reference proteome</keyword>
<evidence type="ECO:0000256" key="4">
    <source>
        <dbReference type="ARBA" id="ARBA00022737"/>
    </source>
</evidence>
<feature type="domain" description="Cadherin" evidence="11">
    <location>
        <begin position="1172"/>
        <end position="1281"/>
    </location>
</feature>
<feature type="domain" description="Cadherin" evidence="11">
    <location>
        <begin position="245"/>
        <end position="355"/>
    </location>
</feature>
<keyword evidence="3" id="KW-0732">Signal</keyword>
<dbReference type="InterPro" id="IPR039808">
    <property type="entry name" value="Cadherin"/>
</dbReference>
<feature type="domain" description="Cadherin" evidence="11">
    <location>
        <begin position="857"/>
        <end position="960"/>
    </location>
</feature>
<dbReference type="GO" id="GO:0008013">
    <property type="term" value="F:beta-catenin binding"/>
    <property type="evidence" value="ECO:0007669"/>
    <property type="project" value="TreeGrafter"/>
</dbReference>
<dbReference type="OrthoDB" id="6252479at2759"/>
<comment type="subcellular location">
    <subcellularLocation>
        <location evidence="1">Membrane</location>
        <topology evidence="1">Single-pass membrane protein</topology>
    </subcellularLocation>
</comment>
<evidence type="ECO:0000256" key="6">
    <source>
        <dbReference type="ARBA" id="ARBA00022989"/>
    </source>
</evidence>
<feature type="domain" description="Cadherin" evidence="11">
    <location>
        <begin position="448"/>
        <end position="554"/>
    </location>
</feature>
<feature type="domain" description="Cadherin" evidence="11">
    <location>
        <begin position="960"/>
        <end position="1064"/>
    </location>
</feature>
<dbReference type="GeneID" id="111110265"/>
<feature type="transmembrane region" description="Helical" evidence="10">
    <location>
        <begin position="1513"/>
        <end position="1535"/>
    </location>
</feature>
<evidence type="ECO:0000313" key="13">
    <source>
        <dbReference type="RefSeq" id="XP_022302395.1"/>
    </source>
</evidence>
<dbReference type="GO" id="GO:0016342">
    <property type="term" value="C:catenin complex"/>
    <property type="evidence" value="ECO:0007669"/>
    <property type="project" value="TreeGrafter"/>
</dbReference>
<dbReference type="SUPFAM" id="SSF49313">
    <property type="entry name" value="Cadherin-like"/>
    <property type="match status" value="13"/>
</dbReference>
<dbReference type="SMART" id="SM00112">
    <property type="entry name" value="CA"/>
    <property type="match status" value="13"/>
</dbReference>
<proteinExistence type="predicted"/>
<dbReference type="GO" id="GO:0007043">
    <property type="term" value="P:cell-cell junction assembly"/>
    <property type="evidence" value="ECO:0007669"/>
    <property type="project" value="TreeGrafter"/>
</dbReference>
<evidence type="ECO:0000256" key="1">
    <source>
        <dbReference type="ARBA" id="ARBA00004167"/>
    </source>
</evidence>
<feature type="domain" description="Cadherin" evidence="11">
    <location>
        <begin position="1065"/>
        <end position="1171"/>
    </location>
</feature>
<evidence type="ECO:0000256" key="8">
    <source>
        <dbReference type="PROSITE-ProRule" id="PRU00043"/>
    </source>
</evidence>
<dbReference type="Gene3D" id="2.60.40.60">
    <property type="entry name" value="Cadherins"/>
    <property type="match status" value="13"/>
</dbReference>
<feature type="region of interest" description="Disordered" evidence="9">
    <location>
        <begin position="1543"/>
        <end position="1612"/>
    </location>
</feature>
<protein>
    <submittedName>
        <fullName evidence="13">Protocadherin Fat 4-like</fullName>
    </submittedName>
</protein>
<dbReference type="GO" id="GO:0005912">
    <property type="term" value="C:adherens junction"/>
    <property type="evidence" value="ECO:0007669"/>
    <property type="project" value="TreeGrafter"/>
</dbReference>
<dbReference type="GO" id="GO:0016477">
    <property type="term" value="P:cell migration"/>
    <property type="evidence" value="ECO:0007669"/>
    <property type="project" value="TreeGrafter"/>
</dbReference>
<feature type="domain" description="Cadherin" evidence="11">
    <location>
        <begin position="1300"/>
        <end position="1384"/>
    </location>
</feature>
<evidence type="ECO:0000256" key="9">
    <source>
        <dbReference type="SAM" id="MobiDB-lite"/>
    </source>
</evidence>
<feature type="domain" description="Cadherin" evidence="11">
    <location>
        <begin position="350"/>
        <end position="448"/>
    </location>
</feature>
<keyword evidence="6 10" id="KW-1133">Transmembrane helix</keyword>
<dbReference type="InterPro" id="IPR002126">
    <property type="entry name" value="Cadherin-like_dom"/>
</dbReference>
<evidence type="ECO:0000256" key="3">
    <source>
        <dbReference type="ARBA" id="ARBA00022729"/>
    </source>
</evidence>
<keyword evidence="2 10" id="KW-0812">Transmembrane</keyword>